<accession>A0A0P1IC54</accession>
<proteinExistence type="predicted"/>
<dbReference type="Proteomes" id="UP000051870">
    <property type="component" value="Unassembled WGS sequence"/>
</dbReference>
<keyword evidence="1" id="KW-1133">Transmembrane helix</keyword>
<dbReference type="GeneID" id="83883105"/>
<evidence type="ECO:0000256" key="1">
    <source>
        <dbReference type="SAM" id="Phobius"/>
    </source>
</evidence>
<keyword evidence="1" id="KW-0472">Membrane</keyword>
<feature type="transmembrane region" description="Helical" evidence="1">
    <location>
        <begin position="26"/>
        <end position="44"/>
    </location>
</feature>
<gene>
    <name evidence="2" type="ORF">PH7735_00898</name>
</gene>
<organism evidence="2 3">
    <name type="scientific">Shimia thalassica</name>
    <dbReference type="NCBI Taxonomy" id="1715693"/>
    <lineage>
        <taxon>Bacteria</taxon>
        <taxon>Pseudomonadati</taxon>
        <taxon>Pseudomonadota</taxon>
        <taxon>Alphaproteobacteria</taxon>
        <taxon>Rhodobacterales</taxon>
        <taxon>Roseobacteraceae</taxon>
    </lineage>
</organism>
<name>A0A0P1IC54_9RHOB</name>
<dbReference type="RefSeq" id="WP_158503176.1">
    <property type="nucleotide sequence ID" value="NZ_CANLZE010000001.1"/>
</dbReference>
<dbReference type="AlphaFoldDB" id="A0A0P1IC54"/>
<evidence type="ECO:0000313" key="2">
    <source>
        <dbReference type="EMBL" id="CUJ88325.1"/>
    </source>
</evidence>
<sequence>MEAPFEVNTWDGVTGAIYTGYGSGEMLWLLVMLALIVVALFLGWRHEEHAYKATKSQG</sequence>
<dbReference type="STRING" id="1715693.PH7735_00898"/>
<keyword evidence="1" id="KW-0812">Transmembrane</keyword>
<reference evidence="3" key="1">
    <citation type="submission" date="2015-09" db="EMBL/GenBank/DDBJ databases">
        <authorList>
            <person name="Rodrigo-Torres Lidia"/>
            <person name="Arahal R.David."/>
        </authorList>
    </citation>
    <scope>NUCLEOTIDE SEQUENCE [LARGE SCALE GENOMIC DNA]</scope>
    <source>
        <strain evidence="3">CECT 7735</strain>
    </source>
</reference>
<protein>
    <submittedName>
        <fullName evidence="2">Uncharacterized protein</fullName>
    </submittedName>
</protein>
<dbReference type="EMBL" id="CYTW01000001">
    <property type="protein sequence ID" value="CUJ88325.1"/>
    <property type="molecule type" value="Genomic_DNA"/>
</dbReference>
<evidence type="ECO:0000313" key="3">
    <source>
        <dbReference type="Proteomes" id="UP000051870"/>
    </source>
</evidence>
<keyword evidence="3" id="KW-1185">Reference proteome</keyword>